<protein>
    <recommendedName>
        <fullName evidence="3">Fumarase D</fullName>
    </recommendedName>
</protein>
<dbReference type="Proteomes" id="UP000734343">
    <property type="component" value="Unassembled WGS sequence"/>
</dbReference>
<reference evidence="1 2" key="1">
    <citation type="submission" date="2021-03" db="EMBL/GenBank/DDBJ databases">
        <title>Five novel Rahnella species.</title>
        <authorList>
            <person name="Brady C."/>
            <person name="Asselin J."/>
            <person name="Beer S."/>
            <person name="Bruberg M.B."/>
            <person name="Crampton B."/>
            <person name="Venter S."/>
            <person name="Arnold D."/>
            <person name="Denman S."/>
        </authorList>
    </citation>
    <scope>NUCLEOTIDE SEQUENCE [LARGE SCALE GENOMIC DNA]</scope>
    <source>
        <strain evidence="1 2">H11b</strain>
    </source>
</reference>
<organism evidence="1 2">
    <name type="scientific">Rahnella bonaserana</name>
    <dbReference type="NCBI Taxonomy" id="2816248"/>
    <lineage>
        <taxon>Bacteria</taxon>
        <taxon>Pseudomonadati</taxon>
        <taxon>Pseudomonadota</taxon>
        <taxon>Gammaproteobacteria</taxon>
        <taxon>Enterobacterales</taxon>
        <taxon>Yersiniaceae</taxon>
        <taxon>Rahnella</taxon>
    </lineage>
</organism>
<evidence type="ECO:0000313" key="1">
    <source>
        <dbReference type="EMBL" id="MBU9854159.1"/>
    </source>
</evidence>
<dbReference type="EMBL" id="JAFMOW010000048">
    <property type="protein sequence ID" value="MBU9854159.1"/>
    <property type="molecule type" value="Genomic_DNA"/>
</dbReference>
<evidence type="ECO:0008006" key="3">
    <source>
        <dbReference type="Google" id="ProtNLM"/>
    </source>
</evidence>
<name>A0ABS6LPW4_9GAMM</name>
<gene>
    <name evidence="1" type="ORF">J1778_02515</name>
</gene>
<evidence type="ECO:0000313" key="2">
    <source>
        <dbReference type="Proteomes" id="UP000734343"/>
    </source>
</evidence>
<sequence>MAFEEACRMVGECCLMFALSGQEISRERVALWLGRVQEEAVDAIGEPNDALQLAIERLKGR</sequence>
<proteinExistence type="predicted"/>
<keyword evidence="2" id="KW-1185">Reference proteome</keyword>
<accession>A0ABS6LPW4</accession>
<comment type="caution">
    <text evidence="1">The sequence shown here is derived from an EMBL/GenBank/DDBJ whole genome shotgun (WGS) entry which is preliminary data.</text>
</comment>